<reference evidence="3" key="1">
    <citation type="journal article" date="2016" name="Proc. Natl. Acad. Sci. U.S.A.">
        <title>Chromosome-level assembly of Arabidopsis thaliana Ler reveals the extent of translocation and inversion polymorphisms.</title>
        <authorList>
            <person name="Zapata L."/>
            <person name="Ding J."/>
            <person name="Willing E.M."/>
            <person name="Hartwig B."/>
            <person name="Bezdan D."/>
            <person name="Jiao W.B."/>
            <person name="Patel V."/>
            <person name="Velikkakam James G."/>
            <person name="Koornneef M."/>
            <person name="Ossowski S."/>
            <person name="Schneeberger K."/>
        </authorList>
    </citation>
    <scope>NUCLEOTIDE SEQUENCE [LARGE SCALE GENOMIC DNA]</scope>
    <source>
        <strain evidence="3">cv. Landsberg erecta</strain>
    </source>
</reference>
<evidence type="ECO:0000313" key="2">
    <source>
        <dbReference type="EMBL" id="OAO93163.1"/>
    </source>
</evidence>
<name>A0A178UHA9_ARATH</name>
<dbReference type="InterPro" id="IPR004252">
    <property type="entry name" value="Probable_transposase_24"/>
</dbReference>
<dbReference type="Proteomes" id="UP000078284">
    <property type="component" value="Chromosome 5"/>
</dbReference>
<evidence type="ECO:0000256" key="1">
    <source>
        <dbReference type="SAM" id="MobiDB-lite"/>
    </source>
</evidence>
<dbReference type="Pfam" id="PF03004">
    <property type="entry name" value="Transposase_24"/>
    <property type="match status" value="1"/>
</dbReference>
<proteinExistence type="predicted"/>
<feature type="region of interest" description="Disordered" evidence="1">
    <location>
        <begin position="104"/>
        <end position="126"/>
    </location>
</feature>
<feature type="compositionally biased region" description="Acidic residues" evidence="1">
    <location>
        <begin position="318"/>
        <end position="330"/>
    </location>
</feature>
<feature type="compositionally biased region" description="Acidic residues" evidence="1">
    <location>
        <begin position="299"/>
        <end position="310"/>
    </location>
</feature>
<dbReference type="EMBL" id="LUHQ01000005">
    <property type="protein sequence ID" value="OAO93163.1"/>
    <property type="molecule type" value="Genomic_DNA"/>
</dbReference>
<comment type="caution">
    <text evidence="2">The sequence shown here is derived from an EMBL/GenBank/DDBJ whole genome shotgun (WGS) entry which is preliminary data.</text>
</comment>
<protein>
    <submittedName>
        <fullName evidence="2">Uncharacterized protein</fullName>
    </submittedName>
</protein>
<gene>
    <name evidence="2" type="ordered locus">AXX17_At5g32170</name>
</gene>
<organism evidence="2 3">
    <name type="scientific">Arabidopsis thaliana</name>
    <name type="common">Mouse-ear cress</name>
    <dbReference type="NCBI Taxonomy" id="3702"/>
    <lineage>
        <taxon>Eukaryota</taxon>
        <taxon>Viridiplantae</taxon>
        <taxon>Streptophyta</taxon>
        <taxon>Embryophyta</taxon>
        <taxon>Tracheophyta</taxon>
        <taxon>Spermatophyta</taxon>
        <taxon>Magnoliopsida</taxon>
        <taxon>eudicotyledons</taxon>
        <taxon>Gunneridae</taxon>
        <taxon>Pentapetalae</taxon>
        <taxon>rosids</taxon>
        <taxon>malvids</taxon>
        <taxon>Brassicales</taxon>
        <taxon>Brassicaceae</taxon>
        <taxon>Camelineae</taxon>
        <taxon>Arabidopsis</taxon>
    </lineage>
</organism>
<feature type="region of interest" description="Disordered" evidence="1">
    <location>
        <begin position="289"/>
        <end position="336"/>
    </location>
</feature>
<accession>A0A178UHA9</accession>
<evidence type="ECO:0000313" key="3">
    <source>
        <dbReference type="Proteomes" id="UP000078284"/>
    </source>
</evidence>
<dbReference type="AlphaFoldDB" id="A0A178UHA9"/>
<sequence length="336" mass="37664">MIWFGIDNGPRRAIVAAIKSHFDGPWFNISSVPHHPILQWLGDFIQSFYWDPIHLNDVYHLWYHVVAARLRDMISKAKTSGNKPEWISEDTWQDMLEYWSTDEAKKKSKTASPNRLSDRDGFGPHRHTACARSYEQLRNIIRQKEGIEPSMLRILRETHGKVDGTYVDEKANAFDEEIQRQLDEIELSRNSSGPSATDDSTNSTGLEIYYKVIAPQNGRIFGVGGISTRERGESSAAGALGRVTLKRQVITLQEQLASVVECLKQYMPNGAPNFASTQRTQGTDASVTIPDRANNMENENADGDQDDDIDPLYPLNEDANDEAFEGEDEAGGGAAF</sequence>